<dbReference type="InParanoid" id="W3XQ66"/>
<dbReference type="GeneID" id="19266493"/>
<reference evidence="2" key="1">
    <citation type="journal article" date="2015" name="BMC Genomics">
        <title>Genomic and transcriptomic analysis of the endophytic fungus Pestalotiopsis fici reveals its lifestyle and high potential for synthesis of natural products.</title>
        <authorList>
            <person name="Wang X."/>
            <person name="Zhang X."/>
            <person name="Liu L."/>
            <person name="Xiang M."/>
            <person name="Wang W."/>
            <person name="Sun X."/>
            <person name="Che Y."/>
            <person name="Guo L."/>
            <person name="Liu G."/>
            <person name="Guo L."/>
            <person name="Wang C."/>
            <person name="Yin W.B."/>
            <person name="Stadler M."/>
            <person name="Zhang X."/>
            <person name="Liu X."/>
        </authorList>
    </citation>
    <scope>NUCLEOTIDE SEQUENCE [LARGE SCALE GENOMIC DNA]</scope>
    <source>
        <strain evidence="2">W106-1 / CGMCC3.15140</strain>
    </source>
</reference>
<dbReference type="OrthoDB" id="4775179at2759"/>
<accession>W3XQ66</accession>
<dbReference type="AlphaFoldDB" id="W3XQ66"/>
<organism evidence="1 2">
    <name type="scientific">Pestalotiopsis fici (strain W106-1 / CGMCC3.15140)</name>
    <dbReference type="NCBI Taxonomy" id="1229662"/>
    <lineage>
        <taxon>Eukaryota</taxon>
        <taxon>Fungi</taxon>
        <taxon>Dikarya</taxon>
        <taxon>Ascomycota</taxon>
        <taxon>Pezizomycotina</taxon>
        <taxon>Sordariomycetes</taxon>
        <taxon>Xylariomycetidae</taxon>
        <taxon>Amphisphaeriales</taxon>
        <taxon>Sporocadaceae</taxon>
        <taxon>Pestalotiopsis</taxon>
    </lineage>
</organism>
<proteinExistence type="predicted"/>
<evidence type="ECO:0000313" key="1">
    <source>
        <dbReference type="EMBL" id="ETS87652.1"/>
    </source>
</evidence>
<keyword evidence="2" id="KW-1185">Reference proteome</keyword>
<dbReference type="EMBL" id="KI912109">
    <property type="protein sequence ID" value="ETS87652.1"/>
    <property type="molecule type" value="Genomic_DNA"/>
</dbReference>
<dbReference type="RefSeq" id="XP_007828252.1">
    <property type="nucleotide sequence ID" value="XM_007830061.1"/>
</dbReference>
<protein>
    <submittedName>
        <fullName evidence="1">Uncharacterized protein</fullName>
    </submittedName>
</protein>
<sequence>MSGKDRPLQNDSPAKMEHEQTQKFDYFPMLPKELQLLIWEHYETVNLRVRHMFCGMDEGFWDESCYYDFNQTSFPELVWSSGRNIRHPRSLLGFVDLAVARRYEIMLPNWTYWAPFHGSPSPDFDHEFAQPPAGFCDDNSWSRVPTWMNFKVDSFCFIPRLIIPFYNSARRRHSTPFPPPPLGLILFHDFDKIENGNKKTPWFWSIQNLELFITSIGTGFYGNEEHALAIHPALKSVKLLVAAEDLTCTHEGDGKGTFSGDRVLNDFLKGKRTLSDDLSTVLSQWNTSPHNVCDCGLPRKFLRELLELRDNIYRIVKDRVASVQIIAAGGDDHIHWTQPEALAELHPASDHATQ</sequence>
<evidence type="ECO:0000313" key="2">
    <source>
        <dbReference type="Proteomes" id="UP000030651"/>
    </source>
</evidence>
<name>W3XQ66_PESFW</name>
<dbReference type="Proteomes" id="UP000030651">
    <property type="component" value="Unassembled WGS sequence"/>
</dbReference>
<dbReference type="HOGENOM" id="CLU_783263_0_0_1"/>
<gene>
    <name evidence="1" type="ORF">PFICI_01480</name>
</gene>
<dbReference type="KEGG" id="pfy:PFICI_01480"/>